<proteinExistence type="inferred from homology"/>
<evidence type="ECO:0008006" key="7">
    <source>
        <dbReference type="Google" id="ProtNLM"/>
    </source>
</evidence>
<evidence type="ECO:0000313" key="5">
    <source>
        <dbReference type="EMBL" id="KAL0249915.1"/>
    </source>
</evidence>
<keyword evidence="3" id="KW-0539">Nucleus</keyword>
<dbReference type="GeneID" id="91990074"/>
<dbReference type="Pfam" id="PF03985">
    <property type="entry name" value="Paf1"/>
    <property type="match status" value="1"/>
</dbReference>
<dbReference type="EMBL" id="ATAM02000005">
    <property type="protein sequence ID" value="KAL0249915.1"/>
    <property type="molecule type" value="Genomic_DNA"/>
</dbReference>
<gene>
    <name evidence="5" type="ORF">I308_103218</name>
</gene>
<dbReference type="RefSeq" id="XP_066614102.1">
    <property type="nucleotide sequence ID" value="XM_066757718.1"/>
</dbReference>
<accession>A0ABR3BSI2</accession>
<keyword evidence="6" id="KW-1185">Reference proteome</keyword>
<comment type="subcellular location">
    <subcellularLocation>
        <location evidence="1">Nucleus</location>
    </subcellularLocation>
</comment>
<evidence type="ECO:0000313" key="6">
    <source>
        <dbReference type="Proteomes" id="UP000054399"/>
    </source>
</evidence>
<sequence>MSKKSDLLVRVRYLNPLPNPPFPPKLLNVNTNISRLGEPAYLDQLAATTPLPMLVDSEMGMPLDLNVYDGAWDGKDQYLTLLAPFNPPPTSNSDLKSVPSSNEVSWMRNSSYLTRRNNVKRKDAAEIRGEVAVDASEAAQLLMIEKTFLDVTSQEPNQIQHPNPKKRHLKVVESYDVLPDDEAWPNNYILLRFPERPSAATAINPAAGASSPRLSKSILRPIVQDDQQMMEFYLPQEEDLSKLDEAYGRAVDEEPLEKIMRLNAENPSDPEIDHIFPNVYYDRIRTYEVVSTLAPKKEILVSFQEGEESDNEPAAKKRKGVYYKEINFRTLLRKTRTKSRVGFRLPSQADIDHRDEAKSQVADPTWANEELRRIHGGDNMAEGQGEAIDDEEVEVDEGAIEAERKAHDGSE</sequence>
<comment type="caution">
    <text evidence="5">The sequence shown here is derived from an EMBL/GenBank/DDBJ whole genome shotgun (WGS) entry which is preliminary data.</text>
</comment>
<organism evidence="5 6">
    <name type="scientific">Cryptococcus tetragattii IND107</name>
    <dbReference type="NCBI Taxonomy" id="1296105"/>
    <lineage>
        <taxon>Eukaryota</taxon>
        <taxon>Fungi</taxon>
        <taxon>Dikarya</taxon>
        <taxon>Basidiomycota</taxon>
        <taxon>Agaricomycotina</taxon>
        <taxon>Tremellomycetes</taxon>
        <taxon>Tremellales</taxon>
        <taxon>Cryptococcaceae</taxon>
        <taxon>Cryptococcus</taxon>
        <taxon>Cryptococcus gattii species complex</taxon>
    </lineage>
</organism>
<protein>
    <recommendedName>
        <fullName evidence="7">RNA polymerase II-associated factor 1</fullName>
    </recommendedName>
</protein>
<name>A0ABR3BSI2_9TREE</name>
<dbReference type="PANTHER" id="PTHR23188">
    <property type="entry name" value="RNA POLYMERASE II-ASSOCIATED FACTOR 1 HOMOLOG"/>
    <property type="match status" value="1"/>
</dbReference>
<reference evidence="5 6" key="2">
    <citation type="submission" date="2024-01" db="EMBL/GenBank/DDBJ databases">
        <title>Comparative genomics of Cryptococcus and Kwoniella reveals pathogenesis evolution and contrasting modes of karyotype evolution via chromosome fusion or intercentromeric recombination.</title>
        <authorList>
            <person name="Coelho M.A."/>
            <person name="David-Palma M."/>
            <person name="Shea T."/>
            <person name="Bowers K."/>
            <person name="Mcginley-Smith S."/>
            <person name="Mohammad A.W."/>
            <person name="Gnirke A."/>
            <person name="Yurkov A.M."/>
            <person name="Nowrousian M."/>
            <person name="Sun S."/>
            <person name="Cuomo C.A."/>
            <person name="Heitman J."/>
        </authorList>
    </citation>
    <scope>NUCLEOTIDE SEQUENCE [LARGE SCALE GENOMIC DNA]</scope>
    <source>
        <strain evidence="5 6">IND107</strain>
    </source>
</reference>
<evidence type="ECO:0000256" key="2">
    <source>
        <dbReference type="ARBA" id="ARBA00007560"/>
    </source>
</evidence>
<comment type="similarity">
    <text evidence="2">Belongs to the PAF1 family.</text>
</comment>
<dbReference type="InterPro" id="IPR007133">
    <property type="entry name" value="RNA_pol_II-assoc_Paf1"/>
</dbReference>
<feature type="compositionally biased region" description="Acidic residues" evidence="4">
    <location>
        <begin position="387"/>
        <end position="400"/>
    </location>
</feature>
<evidence type="ECO:0000256" key="1">
    <source>
        <dbReference type="ARBA" id="ARBA00004123"/>
    </source>
</evidence>
<feature type="region of interest" description="Disordered" evidence="4">
    <location>
        <begin position="371"/>
        <end position="411"/>
    </location>
</feature>
<feature type="compositionally biased region" description="Basic and acidic residues" evidence="4">
    <location>
        <begin position="401"/>
        <end position="411"/>
    </location>
</feature>
<reference evidence="6" key="1">
    <citation type="submission" date="2015-01" db="EMBL/GenBank/DDBJ databases">
        <title>The Genome Sequence of Cryptococcus gattii MMRL2647.</title>
        <authorList>
            <consortium name="The Broad Institute Genomics Platform"/>
            <person name="Cuomo C."/>
            <person name="Litvintseva A."/>
            <person name="Chen Y."/>
            <person name="Heitman J."/>
            <person name="Sun S."/>
            <person name="Springer D."/>
            <person name="Dromer F."/>
            <person name="Young S."/>
            <person name="Zeng Q."/>
            <person name="Gargeya S."/>
            <person name="Abouelleil A."/>
            <person name="Alvarado L."/>
            <person name="Chapman S.B."/>
            <person name="Gainer-Dewar J."/>
            <person name="Goldberg J."/>
            <person name="Griggs A."/>
            <person name="Gujja S."/>
            <person name="Hansen M."/>
            <person name="Howarth C."/>
            <person name="Imamovic A."/>
            <person name="Larimer J."/>
            <person name="Murphy C."/>
            <person name="Naylor J."/>
            <person name="Pearson M."/>
            <person name="Priest M."/>
            <person name="Roberts A."/>
            <person name="Saif S."/>
            <person name="Shea T."/>
            <person name="Sykes S."/>
            <person name="Wortman J."/>
            <person name="Nusbaum C."/>
            <person name="Birren B."/>
        </authorList>
    </citation>
    <scope>NUCLEOTIDE SEQUENCE [LARGE SCALE GENOMIC DNA]</scope>
    <source>
        <strain evidence="6">IND107</strain>
    </source>
</reference>
<dbReference type="Proteomes" id="UP000054399">
    <property type="component" value="Unassembled WGS sequence"/>
</dbReference>
<evidence type="ECO:0000256" key="3">
    <source>
        <dbReference type="ARBA" id="ARBA00023242"/>
    </source>
</evidence>
<evidence type="ECO:0000256" key="4">
    <source>
        <dbReference type="SAM" id="MobiDB-lite"/>
    </source>
</evidence>
<dbReference type="PANTHER" id="PTHR23188:SF12">
    <property type="entry name" value="RNA POLYMERASE II-ASSOCIATED FACTOR 1 HOMOLOG"/>
    <property type="match status" value="1"/>
</dbReference>